<keyword evidence="2" id="KW-1185">Reference proteome</keyword>
<dbReference type="Proteomes" id="UP000078512">
    <property type="component" value="Unassembled WGS sequence"/>
</dbReference>
<evidence type="ECO:0000313" key="2">
    <source>
        <dbReference type="Proteomes" id="UP000078512"/>
    </source>
</evidence>
<dbReference type="SMART" id="SM00028">
    <property type="entry name" value="TPR"/>
    <property type="match status" value="3"/>
</dbReference>
<evidence type="ECO:0000313" key="1">
    <source>
        <dbReference type="EMBL" id="OAQ22366.1"/>
    </source>
</evidence>
<dbReference type="AlphaFoldDB" id="A0A197JCY8"/>
<accession>A0A197JCY8</accession>
<dbReference type="InterPro" id="IPR011990">
    <property type="entry name" value="TPR-like_helical_dom_sf"/>
</dbReference>
<sequence length="359" mass="41209">MIKHIPADQRVLRDWNGLTEAEQRQASRTEILRELTINNSWRAMTRYTRSQILMTPSDHILELINLWYARLLALVKLGQYEMAQAELDQLGVQSIEQPQGDGIRRGCMVPFEMLVLRARLQGYLGDTYEAIDQLYDLIMRSKKVRLYSQNFNDDLLGIKQWQDIAGQLHLMVLNYLVELKDYPAATKHARDLSKKYPLDVNFQSGLGRLYLQLGDLVRAEEVFKEVETMVKSHRSEAEQAHFRLQLTMNQALLAVTQGQWLSAKAAFEEVLAQEPENLAATNNLAVCELYAGQLNEAIPRVEKLMFAYPTSAGTSEPLVFNMATLYELRTEGSFRKKQQVMVEVSKWAGDQFNVAMFKI</sequence>
<reference evidence="1 2" key="1">
    <citation type="submission" date="2016-05" db="EMBL/GenBank/DDBJ databases">
        <title>Genome sequencing reveals origins of a unique bacterial endosymbiosis in the earliest lineages of terrestrial Fungi.</title>
        <authorList>
            <consortium name="DOE Joint Genome Institute"/>
            <person name="Uehling J."/>
            <person name="Gryganskyi A."/>
            <person name="Hameed K."/>
            <person name="Tschaplinski T."/>
            <person name="Misztal P."/>
            <person name="Wu S."/>
            <person name="Desiro A."/>
            <person name="Vande Pol N."/>
            <person name="Du Z.-Y."/>
            <person name="Zienkiewicz A."/>
            <person name="Zienkiewicz K."/>
            <person name="Morin E."/>
            <person name="Tisserant E."/>
            <person name="Splivallo R."/>
            <person name="Hainaut M."/>
            <person name="Henrissat B."/>
            <person name="Ohm R."/>
            <person name="Kuo A."/>
            <person name="Yan J."/>
            <person name="Lipzen A."/>
            <person name="Nolan M."/>
            <person name="Labutti K."/>
            <person name="Barry K."/>
            <person name="Goldstein A."/>
            <person name="Labbe J."/>
            <person name="Schadt C."/>
            <person name="Tuskan G."/>
            <person name="Grigoriev I."/>
            <person name="Martin F."/>
            <person name="Vilgalys R."/>
            <person name="Bonito G."/>
        </authorList>
    </citation>
    <scope>NUCLEOTIDE SEQUENCE [LARGE SCALE GENOMIC DNA]</scope>
    <source>
        <strain evidence="1 2">AG-77</strain>
    </source>
</reference>
<dbReference type="InterPro" id="IPR019734">
    <property type="entry name" value="TPR_rpt"/>
</dbReference>
<dbReference type="STRING" id="1314771.A0A197JCY8"/>
<dbReference type="GO" id="GO:0030008">
    <property type="term" value="C:TRAPP complex"/>
    <property type="evidence" value="ECO:0007669"/>
    <property type="project" value="TreeGrafter"/>
</dbReference>
<proteinExistence type="predicted"/>
<dbReference type="SUPFAM" id="SSF48452">
    <property type="entry name" value="TPR-like"/>
    <property type="match status" value="1"/>
</dbReference>
<dbReference type="PANTHER" id="PTHR21581">
    <property type="entry name" value="D-ALANYL-D-ALANINE CARBOXYPEPTIDASE"/>
    <property type="match status" value="1"/>
</dbReference>
<dbReference type="Gene3D" id="1.25.40.10">
    <property type="entry name" value="Tetratricopeptide repeat domain"/>
    <property type="match status" value="2"/>
</dbReference>
<dbReference type="PANTHER" id="PTHR21581:SF6">
    <property type="entry name" value="TRAFFICKING PROTEIN PARTICLE COMPLEX SUBUNIT 12"/>
    <property type="match status" value="1"/>
</dbReference>
<protein>
    <submittedName>
        <fullName evidence="1">TPR-like protein</fullName>
    </submittedName>
</protein>
<dbReference type="Pfam" id="PF14559">
    <property type="entry name" value="TPR_19"/>
    <property type="match status" value="1"/>
</dbReference>
<dbReference type="EMBL" id="KV442173">
    <property type="protein sequence ID" value="OAQ22366.1"/>
    <property type="molecule type" value="Genomic_DNA"/>
</dbReference>
<dbReference type="Pfam" id="PF13432">
    <property type="entry name" value="TPR_16"/>
    <property type="match status" value="1"/>
</dbReference>
<name>A0A197JCY8_9FUNG</name>
<organism evidence="1 2">
    <name type="scientific">Linnemannia elongata AG-77</name>
    <dbReference type="NCBI Taxonomy" id="1314771"/>
    <lineage>
        <taxon>Eukaryota</taxon>
        <taxon>Fungi</taxon>
        <taxon>Fungi incertae sedis</taxon>
        <taxon>Mucoromycota</taxon>
        <taxon>Mortierellomycotina</taxon>
        <taxon>Mortierellomycetes</taxon>
        <taxon>Mortierellales</taxon>
        <taxon>Mortierellaceae</taxon>
        <taxon>Linnemannia</taxon>
    </lineage>
</organism>
<dbReference type="GO" id="GO:0005794">
    <property type="term" value="C:Golgi apparatus"/>
    <property type="evidence" value="ECO:0007669"/>
    <property type="project" value="TreeGrafter"/>
</dbReference>
<dbReference type="OrthoDB" id="428342at2759"/>
<gene>
    <name evidence="1" type="ORF">K457DRAFT_1782734</name>
</gene>